<evidence type="ECO:0000313" key="2">
    <source>
        <dbReference type="EMBL" id="AWM03670.1"/>
    </source>
</evidence>
<dbReference type="EMBL" id="CP029426">
    <property type="protein sequence ID" value="AWM03670.1"/>
    <property type="molecule type" value="Genomic_DNA"/>
</dbReference>
<dbReference type="PANTHER" id="PTHR42923">
    <property type="entry name" value="PROTOPORPHYRINOGEN OXIDASE"/>
    <property type="match status" value="1"/>
</dbReference>
<reference evidence="2 3" key="1">
    <citation type="journal article" date="2017" name="Syst. Appl. Microbiol.">
        <title>Soybeans inoculated with root zone soils of Canadian native legumes harbour diverse and novel Bradyrhizobium spp. that possess agricultural potential.</title>
        <authorList>
            <person name="Bromfield E.S.P."/>
            <person name="Cloutier S."/>
            <person name="Tambong J.T."/>
            <person name="Tran Thi T.V."/>
        </authorList>
    </citation>
    <scope>NUCLEOTIDE SEQUENCE [LARGE SCALE GENOMIC DNA]</scope>
    <source>
        <strain evidence="2 3">39S1MB</strain>
    </source>
</reference>
<dbReference type="Pfam" id="PF01593">
    <property type="entry name" value="Amino_oxidase"/>
    <property type="match status" value="1"/>
</dbReference>
<protein>
    <submittedName>
        <fullName evidence="2">NAD/FAD-binding protein</fullName>
    </submittedName>
</protein>
<proteinExistence type="predicted"/>
<feature type="domain" description="Amine oxidase" evidence="1">
    <location>
        <begin position="11"/>
        <end position="271"/>
    </location>
</feature>
<dbReference type="SUPFAM" id="SSF51905">
    <property type="entry name" value="FAD/NAD(P)-binding domain"/>
    <property type="match status" value="1"/>
</dbReference>
<dbReference type="Gene3D" id="1.10.405.20">
    <property type="match status" value="1"/>
</dbReference>
<dbReference type="PANTHER" id="PTHR42923:SF17">
    <property type="entry name" value="AMINE OXIDASE DOMAIN-CONTAINING PROTEIN"/>
    <property type="match status" value="1"/>
</dbReference>
<accession>A0A2U8Q0U8</accession>
<dbReference type="Gene3D" id="3.30.70.1990">
    <property type="match status" value="1"/>
</dbReference>
<dbReference type="RefSeq" id="WP_094893023.1">
    <property type="nucleotide sequence ID" value="NZ_CP029426.2"/>
</dbReference>
<dbReference type="InterPro" id="IPR036188">
    <property type="entry name" value="FAD/NAD-bd_sf"/>
</dbReference>
<dbReference type="Proteomes" id="UP000215884">
    <property type="component" value="Chromosome"/>
</dbReference>
<dbReference type="Gene3D" id="3.50.50.60">
    <property type="entry name" value="FAD/NAD(P)-binding domain"/>
    <property type="match status" value="1"/>
</dbReference>
<dbReference type="KEGG" id="brq:CIT40_28950"/>
<dbReference type="OrthoDB" id="20837at2"/>
<gene>
    <name evidence="2" type="ORF">CIT40_28950</name>
</gene>
<dbReference type="InterPro" id="IPR002937">
    <property type="entry name" value="Amino_oxidase"/>
</dbReference>
<dbReference type="GO" id="GO:0016491">
    <property type="term" value="F:oxidoreductase activity"/>
    <property type="evidence" value="ECO:0007669"/>
    <property type="project" value="InterPro"/>
</dbReference>
<dbReference type="InterPro" id="IPR050464">
    <property type="entry name" value="Zeta_carotene_desat/Oxidored"/>
</dbReference>
<dbReference type="AlphaFoldDB" id="A0A2U8Q0U8"/>
<evidence type="ECO:0000259" key="1">
    <source>
        <dbReference type="Pfam" id="PF01593"/>
    </source>
</evidence>
<organism evidence="2 3">
    <name type="scientific">Bradyrhizobium amphicarpaeae</name>
    <dbReference type="NCBI Taxonomy" id="1404768"/>
    <lineage>
        <taxon>Bacteria</taxon>
        <taxon>Pseudomonadati</taxon>
        <taxon>Pseudomonadota</taxon>
        <taxon>Alphaproteobacteria</taxon>
        <taxon>Hyphomicrobiales</taxon>
        <taxon>Nitrobacteraceae</taxon>
        <taxon>Bradyrhizobium</taxon>
    </lineage>
</organism>
<name>A0A2U8Q0U8_9BRAD</name>
<evidence type="ECO:0000313" key="3">
    <source>
        <dbReference type="Proteomes" id="UP000215884"/>
    </source>
</evidence>
<sequence length="437" mass="48654">MRLAVIGTGIAGNAAAWLLSKRYAVTVYEREQQPGGHSHTVRIDYDGKPLDVDVGFIVFNETNYPQLTSLFAHLGVKTVETCMSFALSADQGRFEWRGGGETAWETARGLFAQPRNLASPSYFRMLAEVARFNRQAVADLRAGQLQNLTLGEYLSGQSFGPRLFSDYLGPMGAAIWSSPSDDILSFPAENFVAFFDNHRLLHLDRPRWRTVEGGSRRYVDKLTASFAHNIRLGCAVTSIDRTGHGVIVRDSQGGEESYDAVVMACHSDQALAALSDADAEERSILGAIRYAPNTIYLHRDARLMPKRRQAWASWNFLRWQRHTAARNDVAVTYWMNRLQGIDERKPVFVSLNPPFEPAAELTFGKFSFDHPQYDLAAFAAQRRLPAIQGRRRTWFCGAWTGYGFHEDGLQAGISVAAALGSEVPWGQTEPLLADAAE</sequence>
<reference evidence="2 3" key="2">
    <citation type="journal article" date="2019" name="Int. J. Syst. Evol. Microbiol.">
        <title>Description and complete genome sequence of Bradyrhizobium amphicarpaeae sp. nov., harbouring photosystem and nitrogen-fixation genes.</title>
        <authorList>
            <person name="Bromfield E.S.P."/>
            <person name="Cloutier S."/>
            <person name="Nguyen H.D.T."/>
        </authorList>
    </citation>
    <scope>NUCLEOTIDE SEQUENCE [LARGE SCALE GENOMIC DNA]</scope>
    <source>
        <strain evidence="2 3">39S1MB</strain>
    </source>
</reference>
<keyword evidence="3" id="KW-1185">Reference proteome</keyword>